<evidence type="ECO:0000256" key="6">
    <source>
        <dbReference type="ARBA" id="ARBA00023136"/>
    </source>
</evidence>
<dbReference type="Pfam" id="PF16913">
    <property type="entry name" value="PUNUT"/>
    <property type="match status" value="2"/>
</dbReference>
<feature type="transmembrane region" description="Helical" evidence="7">
    <location>
        <begin position="109"/>
        <end position="134"/>
    </location>
</feature>
<gene>
    <name evidence="8" type="ORF">GIB67_016317</name>
</gene>
<keyword evidence="6 7" id="KW-0472">Membrane</keyword>
<dbReference type="OrthoDB" id="1907510at2759"/>
<proteinExistence type="inferred from homology"/>
<dbReference type="GO" id="GO:0016020">
    <property type="term" value="C:membrane"/>
    <property type="evidence" value="ECO:0007669"/>
    <property type="project" value="UniProtKB-SubCell"/>
</dbReference>
<dbReference type="GO" id="GO:0015211">
    <property type="term" value="F:purine nucleoside transmembrane transporter activity"/>
    <property type="evidence" value="ECO:0007669"/>
    <property type="project" value="InterPro"/>
</dbReference>
<keyword evidence="5 7" id="KW-1133">Transmembrane helix</keyword>
<dbReference type="EMBL" id="JACGCM010001690">
    <property type="protein sequence ID" value="KAF6151505.1"/>
    <property type="molecule type" value="Genomic_DNA"/>
</dbReference>
<name>A0A7J7M9E4_9MAGN</name>
<evidence type="ECO:0000256" key="2">
    <source>
        <dbReference type="ARBA" id="ARBA00006213"/>
    </source>
</evidence>
<sequence>MGNLKVPLDKPSIAKLSLIYISLGFVIAGDYMMYSVGILYLPISTYSLLCGTQLAFNEVFSFFINSKKFIALIFNSVAILTLFGTLISINTDSTEQSEVSNGKVLKTNTFIVVLEMQIYDSLVAACASTVGLFASEEWSSLKICSVGVVGLIFVVSSLFSNVISTMFFPFVPIVVVIIFHEKMNGVMVAAMLMALWGFSSYLYQHYLDDLKQKEITTSEFRVPISSTSYETLVA</sequence>
<feature type="transmembrane region" description="Helical" evidence="7">
    <location>
        <begin position="69"/>
        <end position="89"/>
    </location>
</feature>
<comment type="caution">
    <text evidence="8">The sequence shown here is derived from an EMBL/GenBank/DDBJ whole genome shotgun (WGS) entry which is preliminary data.</text>
</comment>
<evidence type="ECO:0000313" key="9">
    <source>
        <dbReference type="Proteomes" id="UP000541444"/>
    </source>
</evidence>
<dbReference type="PANTHER" id="PTHR31376:SF2">
    <property type="entry name" value="PURINE PERMEASE 11-RELATED"/>
    <property type="match status" value="1"/>
</dbReference>
<feature type="transmembrane region" description="Helical" evidence="7">
    <location>
        <begin position="146"/>
        <end position="179"/>
    </location>
</feature>
<evidence type="ECO:0008006" key="10">
    <source>
        <dbReference type="Google" id="ProtNLM"/>
    </source>
</evidence>
<protein>
    <recommendedName>
        <fullName evidence="10">Purine permease</fullName>
    </recommendedName>
</protein>
<dbReference type="InterPro" id="IPR030182">
    <property type="entry name" value="PUP_plant"/>
</dbReference>
<dbReference type="Proteomes" id="UP000541444">
    <property type="component" value="Unassembled WGS sequence"/>
</dbReference>
<evidence type="ECO:0000256" key="3">
    <source>
        <dbReference type="ARBA" id="ARBA00022448"/>
    </source>
</evidence>
<dbReference type="AlphaFoldDB" id="A0A7J7M9E4"/>
<comment type="similarity">
    <text evidence="2">Belongs to the purine permeases (TC 2.A.7.14) family.</text>
</comment>
<accession>A0A7J7M9E4</accession>
<organism evidence="8 9">
    <name type="scientific">Kingdonia uniflora</name>
    <dbReference type="NCBI Taxonomy" id="39325"/>
    <lineage>
        <taxon>Eukaryota</taxon>
        <taxon>Viridiplantae</taxon>
        <taxon>Streptophyta</taxon>
        <taxon>Embryophyta</taxon>
        <taxon>Tracheophyta</taxon>
        <taxon>Spermatophyta</taxon>
        <taxon>Magnoliopsida</taxon>
        <taxon>Ranunculales</taxon>
        <taxon>Circaeasteraceae</taxon>
        <taxon>Kingdonia</taxon>
    </lineage>
</organism>
<evidence type="ECO:0000256" key="4">
    <source>
        <dbReference type="ARBA" id="ARBA00022692"/>
    </source>
</evidence>
<dbReference type="PANTHER" id="PTHR31376">
    <property type="entry name" value="OS09G0467300 PROTEIN-RELATED"/>
    <property type="match status" value="1"/>
</dbReference>
<reference evidence="8 9" key="1">
    <citation type="journal article" date="2020" name="IScience">
        <title>Genome Sequencing of the Endangered Kingdonia uniflora (Circaeasteraceae, Ranunculales) Reveals Potential Mechanisms of Evolutionary Specialization.</title>
        <authorList>
            <person name="Sun Y."/>
            <person name="Deng T."/>
            <person name="Zhang A."/>
            <person name="Moore M.J."/>
            <person name="Landis J.B."/>
            <person name="Lin N."/>
            <person name="Zhang H."/>
            <person name="Zhang X."/>
            <person name="Huang J."/>
            <person name="Zhang X."/>
            <person name="Sun H."/>
            <person name="Wang H."/>
        </authorList>
    </citation>
    <scope>NUCLEOTIDE SEQUENCE [LARGE SCALE GENOMIC DNA]</scope>
    <source>
        <strain evidence="8">TB1705</strain>
        <tissue evidence="8">Leaf</tissue>
    </source>
</reference>
<dbReference type="GO" id="GO:0005345">
    <property type="term" value="F:purine nucleobase transmembrane transporter activity"/>
    <property type="evidence" value="ECO:0007669"/>
    <property type="project" value="UniProtKB-ARBA"/>
</dbReference>
<evidence type="ECO:0000313" key="8">
    <source>
        <dbReference type="EMBL" id="KAF6151505.1"/>
    </source>
</evidence>
<keyword evidence="4 7" id="KW-0812">Transmembrane</keyword>
<feature type="transmembrane region" description="Helical" evidence="7">
    <location>
        <begin position="12"/>
        <end position="32"/>
    </location>
</feature>
<evidence type="ECO:0000256" key="1">
    <source>
        <dbReference type="ARBA" id="ARBA00004370"/>
    </source>
</evidence>
<feature type="transmembrane region" description="Helical" evidence="7">
    <location>
        <begin position="185"/>
        <end position="203"/>
    </location>
</feature>
<keyword evidence="9" id="KW-1185">Reference proteome</keyword>
<feature type="transmembrane region" description="Helical" evidence="7">
    <location>
        <begin position="38"/>
        <end position="57"/>
    </location>
</feature>
<comment type="subcellular location">
    <subcellularLocation>
        <location evidence="1">Membrane</location>
    </subcellularLocation>
</comment>
<evidence type="ECO:0000256" key="5">
    <source>
        <dbReference type="ARBA" id="ARBA00022989"/>
    </source>
</evidence>
<evidence type="ECO:0000256" key="7">
    <source>
        <dbReference type="SAM" id="Phobius"/>
    </source>
</evidence>
<keyword evidence="3" id="KW-0813">Transport</keyword>